<dbReference type="KEGG" id="oho:Oweho_2407"/>
<feature type="signal peptide" evidence="1">
    <location>
        <begin position="1"/>
        <end position="25"/>
    </location>
</feature>
<dbReference type="HOGENOM" id="CLU_1137166_0_0_10"/>
<feature type="domain" description="Gliding motility-associated protein GldM C-terminal" evidence="2">
    <location>
        <begin position="137"/>
        <end position="242"/>
    </location>
</feature>
<dbReference type="OrthoDB" id="1343429at2"/>
<accession>G8R712</accession>
<evidence type="ECO:0000313" key="4">
    <source>
        <dbReference type="EMBL" id="AEV33377.1"/>
    </source>
</evidence>
<evidence type="ECO:0000313" key="5">
    <source>
        <dbReference type="Proteomes" id="UP000005631"/>
    </source>
</evidence>
<dbReference type="InterPro" id="IPR022719">
    <property type="entry name" value="Motility-assoc_prot_GldM_C"/>
</dbReference>
<dbReference type="AlphaFoldDB" id="G8R712"/>
<feature type="chain" id="PRO_5003514761" evidence="1">
    <location>
        <begin position="26"/>
        <end position="244"/>
    </location>
</feature>
<evidence type="ECO:0000259" key="3">
    <source>
        <dbReference type="Pfam" id="PF21602"/>
    </source>
</evidence>
<feature type="domain" description="Gliding motility-associated protein GldM second immunoglobulin-like" evidence="3">
    <location>
        <begin position="63"/>
        <end position="123"/>
    </location>
</feature>
<dbReference type="eggNOG" id="COG4219">
    <property type="taxonomic scope" value="Bacteria"/>
</dbReference>
<proteinExistence type="predicted"/>
<protein>
    <submittedName>
        <fullName evidence="4">GldM C-terminal domain protein</fullName>
    </submittedName>
</protein>
<dbReference type="Pfam" id="PF21602">
    <property type="entry name" value="GldM_3rd"/>
    <property type="match status" value="1"/>
</dbReference>
<evidence type="ECO:0000259" key="2">
    <source>
        <dbReference type="Pfam" id="PF12080"/>
    </source>
</evidence>
<dbReference type="Proteomes" id="UP000005631">
    <property type="component" value="Chromosome"/>
</dbReference>
<dbReference type="STRING" id="926562.Oweho_2407"/>
<keyword evidence="5" id="KW-1185">Reference proteome</keyword>
<keyword evidence="1" id="KW-0732">Signal</keyword>
<name>G8R712_OWEHD</name>
<dbReference type="InterPro" id="IPR048406">
    <property type="entry name" value="GldM_Ig-like-2"/>
</dbReference>
<evidence type="ECO:0000256" key="1">
    <source>
        <dbReference type="SAM" id="SignalP"/>
    </source>
</evidence>
<dbReference type="Pfam" id="PF12080">
    <property type="entry name" value="GldM_4th"/>
    <property type="match status" value="1"/>
</dbReference>
<sequence length="244" mass="26931">MILKRRLIQISILALLLVFSQCKNTKQETSSNQPAIEAVSQIDTVYIHDTVVRHQPQEFLQLERMRVLYVGVDNPISVHVAGLSPADIEVKGLEGVSVKEVSVGRYVATAAKPGEAQISVEGPGLGRIHIFRVKRIPDPVVRLSNKTGGLMGNGEFKAQGGVAAFLDNFDFDATCAVVEFRLTYIAKRSEPITVTNAGPRYTNKTRELVNRAKPGDTYIFTYIKAKCPGDEVVRNINSMAFMIR</sequence>
<dbReference type="RefSeq" id="WP_014202726.1">
    <property type="nucleotide sequence ID" value="NC_016599.1"/>
</dbReference>
<reference evidence="4 5" key="1">
    <citation type="journal article" date="2012" name="Stand. Genomic Sci.">
        <title>Genome sequence of the orange-pigmented seawater bacterium Owenweeksia hongkongensis type strain (UST20020801(T)).</title>
        <authorList>
            <person name="Riedel T."/>
            <person name="Held B."/>
            <person name="Nolan M."/>
            <person name="Lucas S."/>
            <person name="Lapidus A."/>
            <person name="Tice H."/>
            <person name="Del Rio T.G."/>
            <person name="Cheng J.F."/>
            <person name="Han C."/>
            <person name="Tapia R."/>
            <person name="Goodwin L.A."/>
            <person name="Pitluck S."/>
            <person name="Liolios K."/>
            <person name="Mavromatis K."/>
            <person name="Pagani I."/>
            <person name="Ivanova N."/>
            <person name="Mikhailova N."/>
            <person name="Pati A."/>
            <person name="Chen A."/>
            <person name="Palaniappan K."/>
            <person name="Rohde M."/>
            <person name="Tindall B.J."/>
            <person name="Detter J.C."/>
            <person name="Goker M."/>
            <person name="Woyke T."/>
            <person name="Bristow J."/>
            <person name="Eisen J.A."/>
            <person name="Markowitz V."/>
            <person name="Hugenholtz P."/>
            <person name="Klenk H.P."/>
            <person name="Kyrpides N.C."/>
        </authorList>
    </citation>
    <scope>NUCLEOTIDE SEQUENCE</scope>
    <source>
        <strain evidence="5">DSM 17368 / JCM 12287 / NRRL B-23963</strain>
    </source>
</reference>
<organism evidence="4 5">
    <name type="scientific">Owenweeksia hongkongensis (strain DSM 17368 / CIP 108786 / JCM 12287 / NRRL B-23963 / UST20020801)</name>
    <dbReference type="NCBI Taxonomy" id="926562"/>
    <lineage>
        <taxon>Bacteria</taxon>
        <taxon>Pseudomonadati</taxon>
        <taxon>Bacteroidota</taxon>
        <taxon>Flavobacteriia</taxon>
        <taxon>Flavobacteriales</taxon>
        <taxon>Owenweeksiaceae</taxon>
        <taxon>Owenweeksia</taxon>
    </lineage>
</organism>
<gene>
    <name evidence="4" type="ordered locus">Oweho_2407</name>
</gene>
<dbReference type="EMBL" id="CP003156">
    <property type="protein sequence ID" value="AEV33377.1"/>
    <property type="molecule type" value="Genomic_DNA"/>
</dbReference>